<evidence type="ECO:0000313" key="2">
    <source>
        <dbReference type="EMBL" id="KFB50289.1"/>
    </source>
</evidence>
<dbReference type="EMBL" id="ATLV01023991">
    <property type="status" value="NOT_ANNOTATED_CDS"/>
    <property type="molecule type" value="Genomic_DNA"/>
</dbReference>
<dbReference type="AlphaFoldDB" id="A0A084WJ95"/>
<feature type="region of interest" description="Disordered" evidence="1">
    <location>
        <begin position="45"/>
        <end position="153"/>
    </location>
</feature>
<feature type="region of interest" description="Disordered" evidence="1">
    <location>
        <begin position="238"/>
        <end position="267"/>
    </location>
</feature>
<reference evidence="3" key="2">
    <citation type="submission" date="2020-05" db="UniProtKB">
        <authorList>
            <consortium name="EnsemblMetazoa"/>
        </authorList>
    </citation>
    <scope>IDENTIFICATION</scope>
</reference>
<feature type="region of interest" description="Disordered" evidence="1">
    <location>
        <begin position="343"/>
        <end position="390"/>
    </location>
</feature>
<feature type="compositionally biased region" description="Low complexity" evidence="1">
    <location>
        <begin position="346"/>
        <end position="360"/>
    </location>
</feature>
<feature type="compositionally biased region" description="Polar residues" evidence="1">
    <location>
        <begin position="370"/>
        <end position="384"/>
    </location>
</feature>
<protein>
    <submittedName>
        <fullName evidence="2">AGAP004835-PA-like protein</fullName>
    </submittedName>
</protein>
<reference evidence="2 4" key="1">
    <citation type="journal article" date="2014" name="BMC Genomics">
        <title>Genome sequence of Anopheles sinensis provides insight into genetics basis of mosquito competence for malaria parasites.</title>
        <authorList>
            <person name="Zhou D."/>
            <person name="Zhang D."/>
            <person name="Ding G."/>
            <person name="Shi L."/>
            <person name="Hou Q."/>
            <person name="Ye Y."/>
            <person name="Xu Y."/>
            <person name="Zhou H."/>
            <person name="Xiong C."/>
            <person name="Li S."/>
            <person name="Yu J."/>
            <person name="Hong S."/>
            <person name="Yu X."/>
            <person name="Zou P."/>
            <person name="Chen C."/>
            <person name="Chang X."/>
            <person name="Wang W."/>
            <person name="Lv Y."/>
            <person name="Sun Y."/>
            <person name="Ma L."/>
            <person name="Shen B."/>
            <person name="Zhu C."/>
        </authorList>
    </citation>
    <scope>NUCLEOTIDE SEQUENCE [LARGE SCALE GENOMIC DNA]</scope>
</reference>
<sequence>MFSQTPHVLATRGTYTTDTNGAEKCLNNYGVLTAQNGYKSGTFTGDSTIGSPARRSEVSPIQNHTTSRRGWHSPNQDNVPISPKSDHFPIQHRIANNGGQQPNGGGAQYWMNTCANGVAQPSNSQQQQQHAFSSPKSISRNGSSYTLESGRPPANVYYSKSVDSQTKSITSRHICIHRHRLLRRPRPRHPRRRHRNHPPPLPGPTICCIIHQRRTITTIRTGRRTRWVTHCRRRKVLTRPDTPPTALRPVDVPTRPSITSTSARGRTTFRRARRCRELYMAEQDRQERRRTTATLVEPNSNVHLIGSRKNMWTPSPRQRCRIRTNPWLTTADGVLASNCLKRTEQDSGSTSSGIKSSSGTDDNKNDNTKPNALSDTDSSSSTEKIVNKKILTPRSLKKACDIARLDSKSAPVTIGSNQGQR</sequence>
<feature type="region of interest" description="Disordered" evidence="1">
    <location>
        <begin position="184"/>
        <end position="206"/>
    </location>
</feature>
<dbReference type="EMBL" id="ATLV01023989">
    <property type="status" value="NOT_ANNOTATED_CDS"/>
    <property type="molecule type" value="Genomic_DNA"/>
</dbReference>
<dbReference type="EMBL" id="ATLV01023988">
    <property type="status" value="NOT_ANNOTATED_CDS"/>
    <property type="molecule type" value="Genomic_DNA"/>
</dbReference>
<evidence type="ECO:0000313" key="4">
    <source>
        <dbReference type="Proteomes" id="UP000030765"/>
    </source>
</evidence>
<accession>A0A084WJ95</accession>
<dbReference type="OrthoDB" id="7476433at2759"/>
<feature type="compositionally biased region" description="Polar residues" evidence="1">
    <location>
        <begin position="110"/>
        <end position="147"/>
    </location>
</feature>
<dbReference type="EMBL" id="ATLV01023990">
    <property type="status" value="NOT_ANNOTATED_CDS"/>
    <property type="molecule type" value="Genomic_DNA"/>
</dbReference>
<dbReference type="EMBL" id="ATLV01023992">
    <property type="status" value="NOT_ANNOTATED_CDS"/>
    <property type="molecule type" value="Genomic_DNA"/>
</dbReference>
<evidence type="ECO:0000313" key="3">
    <source>
        <dbReference type="EnsemblMetazoa" id="ASIC018517-PA"/>
    </source>
</evidence>
<feature type="compositionally biased region" description="Basic residues" evidence="1">
    <location>
        <begin position="184"/>
        <end position="197"/>
    </location>
</feature>
<dbReference type="Proteomes" id="UP000030765">
    <property type="component" value="Unassembled WGS sequence"/>
</dbReference>
<keyword evidence="4" id="KW-1185">Reference proteome</keyword>
<evidence type="ECO:0000256" key="1">
    <source>
        <dbReference type="SAM" id="MobiDB-lite"/>
    </source>
</evidence>
<organism evidence="3 4">
    <name type="scientific">Anopheles sinensis</name>
    <name type="common">Mosquito</name>
    <dbReference type="NCBI Taxonomy" id="74873"/>
    <lineage>
        <taxon>Eukaryota</taxon>
        <taxon>Metazoa</taxon>
        <taxon>Ecdysozoa</taxon>
        <taxon>Arthropoda</taxon>
        <taxon>Hexapoda</taxon>
        <taxon>Insecta</taxon>
        <taxon>Pterygota</taxon>
        <taxon>Neoptera</taxon>
        <taxon>Endopterygota</taxon>
        <taxon>Diptera</taxon>
        <taxon>Nematocera</taxon>
        <taxon>Culicoidea</taxon>
        <taxon>Culicidae</taxon>
        <taxon>Anophelinae</taxon>
        <taxon>Anopheles</taxon>
    </lineage>
</organism>
<gene>
    <name evidence="2" type="ORF">ZHAS_00018517</name>
</gene>
<dbReference type="EnsemblMetazoa" id="ASIC018517-RA">
    <property type="protein sequence ID" value="ASIC018517-PA"/>
    <property type="gene ID" value="ASIC018517"/>
</dbReference>
<proteinExistence type="predicted"/>
<dbReference type="STRING" id="74873.A0A084WJ95"/>
<dbReference type="EMBL" id="KE525348">
    <property type="protein sequence ID" value="KFB50289.1"/>
    <property type="molecule type" value="Genomic_DNA"/>
</dbReference>
<dbReference type="VEuPathDB" id="VectorBase:ASIS002334"/>
<dbReference type="VEuPathDB" id="VectorBase:ASIC018517"/>
<name>A0A084WJ95_ANOSI</name>